<protein>
    <recommendedName>
        <fullName evidence="6">dolichyl-diphosphooligosaccharide--protein glycotransferase</fullName>
        <ecNumber evidence="6">2.4.99.18</ecNumber>
    </recommendedName>
</protein>
<feature type="transmembrane region" description="Helical" evidence="17">
    <location>
        <begin position="368"/>
        <end position="386"/>
    </location>
</feature>
<dbReference type="InterPro" id="IPR003674">
    <property type="entry name" value="Oligo_trans_STT3"/>
</dbReference>
<dbReference type="GO" id="GO:0046872">
    <property type="term" value="F:metal ion binding"/>
    <property type="evidence" value="ECO:0007669"/>
    <property type="project" value="UniProtKB-KW"/>
</dbReference>
<feature type="domain" description="STT3/PglB/AglB core" evidence="19">
    <location>
        <begin position="569"/>
        <end position="624"/>
    </location>
</feature>
<feature type="transmembrane region" description="Helical" evidence="17">
    <location>
        <begin position="207"/>
        <end position="229"/>
    </location>
</feature>
<dbReference type="Pfam" id="PF21436">
    <property type="entry name" value="STT3-PglB_core"/>
    <property type="match status" value="1"/>
</dbReference>
<comment type="subcellular location">
    <subcellularLocation>
        <location evidence="3">Endomembrane system</location>
        <topology evidence="3">Multi-pass membrane protein</topology>
    </subcellularLocation>
</comment>
<comment type="cofactor">
    <cofactor evidence="2">
        <name>Mg(2+)</name>
        <dbReference type="ChEBI" id="CHEBI:18420"/>
    </cofactor>
</comment>
<dbReference type="PANTHER" id="PTHR13872:SF1">
    <property type="entry name" value="DOLICHYL-DIPHOSPHOOLIGOSACCHARIDE--PROTEIN GLYCOSYLTRANSFERASE SUBUNIT STT3B"/>
    <property type="match status" value="1"/>
</dbReference>
<evidence type="ECO:0000256" key="14">
    <source>
        <dbReference type="ARBA" id="ARBA00023211"/>
    </source>
</evidence>
<dbReference type="InterPro" id="IPR048999">
    <property type="entry name" value="STT3-PglB_core"/>
</dbReference>
<name>A0A7S0KKI5_9CHLO</name>
<evidence type="ECO:0000313" key="20">
    <source>
        <dbReference type="EMBL" id="CAD8584720.1"/>
    </source>
</evidence>
<keyword evidence="11" id="KW-0460">Magnesium</keyword>
<evidence type="ECO:0000256" key="4">
    <source>
        <dbReference type="ARBA" id="ARBA00004922"/>
    </source>
</evidence>
<dbReference type="UniPathway" id="UPA00378"/>
<evidence type="ECO:0000256" key="1">
    <source>
        <dbReference type="ARBA" id="ARBA00001936"/>
    </source>
</evidence>
<comment type="similarity">
    <text evidence="5">Belongs to the STT3 family.</text>
</comment>
<dbReference type="AlphaFoldDB" id="A0A7S0KKI5"/>
<feature type="domain" description="Oligosaccharyl transferase STT3 N-terminal" evidence="18">
    <location>
        <begin position="18"/>
        <end position="416"/>
    </location>
</feature>
<proteinExistence type="inferred from homology"/>
<evidence type="ECO:0000259" key="19">
    <source>
        <dbReference type="Pfam" id="PF21436"/>
    </source>
</evidence>
<feature type="transmembrane region" description="Helical" evidence="17">
    <location>
        <begin position="113"/>
        <end position="132"/>
    </location>
</feature>
<feature type="compositionally biased region" description="Basic residues" evidence="16">
    <location>
        <begin position="465"/>
        <end position="474"/>
    </location>
</feature>
<dbReference type="InterPro" id="IPR048307">
    <property type="entry name" value="STT3_N"/>
</dbReference>
<evidence type="ECO:0000256" key="10">
    <source>
        <dbReference type="ARBA" id="ARBA00022723"/>
    </source>
</evidence>
<feature type="region of interest" description="Disordered" evidence="16">
    <location>
        <begin position="449"/>
        <end position="475"/>
    </location>
</feature>
<organism evidence="20">
    <name type="scientific">Ostreococcus mediterraneus</name>
    <dbReference type="NCBI Taxonomy" id="1486918"/>
    <lineage>
        <taxon>Eukaryota</taxon>
        <taxon>Viridiplantae</taxon>
        <taxon>Chlorophyta</taxon>
        <taxon>Mamiellophyceae</taxon>
        <taxon>Mamiellales</taxon>
        <taxon>Bathycoccaceae</taxon>
        <taxon>Ostreococcus</taxon>
    </lineage>
</organism>
<evidence type="ECO:0000256" key="8">
    <source>
        <dbReference type="ARBA" id="ARBA00022679"/>
    </source>
</evidence>
<keyword evidence="14" id="KW-0464">Manganese</keyword>
<feature type="transmembrane region" description="Helical" evidence="17">
    <location>
        <begin position="304"/>
        <end position="326"/>
    </location>
</feature>
<evidence type="ECO:0000256" key="13">
    <source>
        <dbReference type="ARBA" id="ARBA00023136"/>
    </source>
</evidence>
<evidence type="ECO:0000256" key="5">
    <source>
        <dbReference type="ARBA" id="ARBA00010810"/>
    </source>
</evidence>
<sequence>MPPMQKLVDTSPGGLARAVVLAIALYAAVDIRLYAVKEYGRIIHEFDPWFNFRATQYLAENGWLKFRTWFDYMSWYPLGRPVGTTIYPGMQITAVFLWRVLNFVGIEMSLNDVCVFFPAWFGAVATYLVAILTKECSGSGTAAVVAAAVMSIVPAHTMRSVAGGYDNESLAVTAMCLTFYLWCRSLRNAKSWPIGALAGLGYTYMTAAWGGYTFVLNMIGLHAAMLVIYGRYNSELHKAYSLFFVIGTIGALQFPVVGTLPFTSMEQLGPMLVFLGFQVLEFTERTMPKTLRPSDKWTRRFRMYFATLLVLVVTVQALSMAGLYNINGMSVRVKSLFVKHTKTGNPLVDSVAEHQPGSPDSYYRFLHINYYIAPIGFVCSAVHFMYEGSAGSMFLPLYAAVAYYFANRMVRLIIFLGPIAACLVGVCIGYVIEDSIAIATEMTLEEKDATADEDADAKPALTPSKSKKDKKRVPVKPTKSLKEMIKGGAHNWWNRSSTKTARLICSALFLTRTAYSVSTFISYSHQMAQGMSQPSIMFKGQLQTGETVIVRDYVDAYEWLRDNTAEDARVMAWWDYGYQITGIANRTSIADGNTWNHEHIANLARMLTTDETKAHKVIRHLADYVLVWAGGGGDDMAKSPHLFRIGASIGSGRATAVDMDKITSTFGVDRSGRPTPKMAASLLFKLVSPQGSVDASRFQEVYSSKYRKVRIYKVVNVDEESKAWVANPANRMCDHEDGSGFCPGAYPPALKKYPSIIKTAYAVPQWIKDKRATEQRATEVKDEL</sequence>
<dbReference type="GO" id="GO:0012505">
    <property type="term" value="C:endomembrane system"/>
    <property type="evidence" value="ECO:0007669"/>
    <property type="project" value="UniProtKB-SubCell"/>
</dbReference>
<dbReference type="EMBL" id="HBEW01005990">
    <property type="protein sequence ID" value="CAD8584720.1"/>
    <property type="molecule type" value="Transcribed_RNA"/>
</dbReference>
<feature type="transmembrane region" description="Helical" evidence="17">
    <location>
        <begin position="138"/>
        <end position="157"/>
    </location>
</feature>
<dbReference type="GO" id="GO:0016020">
    <property type="term" value="C:membrane"/>
    <property type="evidence" value="ECO:0007669"/>
    <property type="project" value="InterPro"/>
</dbReference>
<dbReference type="EC" id="2.4.99.18" evidence="6"/>
<evidence type="ECO:0000256" key="16">
    <source>
        <dbReference type="SAM" id="MobiDB-lite"/>
    </source>
</evidence>
<evidence type="ECO:0000259" key="18">
    <source>
        <dbReference type="Pfam" id="PF02516"/>
    </source>
</evidence>
<dbReference type="Gene3D" id="3.40.50.12610">
    <property type="match status" value="1"/>
</dbReference>
<dbReference type="PANTHER" id="PTHR13872">
    <property type="entry name" value="DOLICHYL-DIPHOSPHOOLIGOSACCHARIDE--PROTEIN GLYCOSYLTRANSFERASE SUBUNIT"/>
    <property type="match status" value="1"/>
</dbReference>
<comment type="cofactor">
    <cofactor evidence="1">
        <name>Mn(2+)</name>
        <dbReference type="ChEBI" id="CHEBI:29035"/>
    </cofactor>
</comment>
<keyword evidence="12 17" id="KW-1133">Transmembrane helix</keyword>
<evidence type="ECO:0000256" key="11">
    <source>
        <dbReference type="ARBA" id="ARBA00022842"/>
    </source>
</evidence>
<evidence type="ECO:0000256" key="7">
    <source>
        <dbReference type="ARBA" id="ARBA00022676"/>
    </source>
</evidence>
<comment type="catalytic activity">
    <reaction evidence="15">
        <text>a di-trans,poly-cis-dolichyl diphosphooligosaccharide + L-asparaginyl-[protein] = N(4)-(oligosaccharide-(1-&gt;4)-N-acetyl-beta-D-glucosaminyl-(1-&gt;4)-N-acetyl-beta-D-glucosaminyl)-L-asparaginyl-[protein] + a di-trans,poly-cis-dolichyl diphosphate + H(+)</text>
        <dbReference type="Rhea" id="RHEA:22980"/>
        <dbReference type="Rhea" id="RHEA-COMP:12804"/>
        <dbReference type="Rhea" id="RHEA-COMP:12805"/>
        <dbReference type="Rhea" id="RHEA-COMP:19506"/>
        <dbReference type="Rhea" id="RHEA-COMP:19509"/>
        <dbReference type="ChEBI" id="CHEBI:15378"/>
        <dbReference type="ChEBI" id="CHEBI:50347"/>
        <dbReference type="ChEBI" id="CHEBI:57497"/>
        <dbReference type="ChEBI" id="CHEBI:57570"/>
        <dbReference type="ChEBI" id="CHEBI:132529"/>
        <dbReference type="EC" id="2.4.99.18"/>
    </reaction>
</comment>
<keyword evidence="7" id="KW-0328">Glycosyltransferase</keyword>
<gene>
    <name evidence="20" type="ORF">OMED0929_LOCUS5067</name>
</gene>
<feature type="transmembrane region" description="Helical" evidence="17">
    <location>
        <begin position="412"/>
        <end position="432"/>
    </location>
</feature>
<feature type="transmembrane region" description="Helical" evidence="17">
    <location>
        <begin position="241"/>
        <end position="262"/>
    </location>
</feature>
<evidence type="ECO:0000256" key="9">
    <source>
        <dbReference type="ARBA" id="ARBA00022692"/>
    </source>
</evidence>
<dbReference type="Pfam" id="PF02516">
    <property type="entry name" value="STT3"/>
    <property type="match status" value="1"/>
</dbReference>
<evidence type="ECO:0000256" key="3">
    <source>
        <dbReference type="ARBA" id="ARBA00004127"/>
    </source>
</evidence>
<reference evidence="20" key="1">
    <citation type="submission" date="2021-01" db="EMBL/GenBank/DDBJ databases">
        <authorList>
            <person name="Corre E."/>
            <person name="Pelletier E."/>
            <person name="Niang G."/>
            <person name="Scheremetjew M."/>
            <person name="Finn R."/>
            <person name="Kale V."/>
            <person name="Holt S."/>
            <person name="Cochrane G."/>
            <person name="Meng A."/>
            <person name="Brown T."/>
            <person name="Cohen L."/>
        </authorList>
    </citation>
    <scope>NUCLEOTIDE SEQUENCE</scope>
    <source>
        <strain evidence="20">Clade-D-RCC2572</strain>
    </source>
</reference>
<keyword evidence="13 17" id="KW-0472">Membrane</keyword>
<keyword evidence="8" id="KW-0808">Transferase</keyword>
<keyword evidence="10" id="KW-0479">Metal-binding</keyword>
<evidence type="ECO:0000256" key="15">
    <source>
        <dbReference type="ARBA" id="ARBA00048829"/>
    </source>
</evidence>
<keyword evidence="9 17" id="KW-0812">Transmembrane</keyword>
<feature type="transmembrane region" description="Helical" evidence="17">
    <location>
        <begin position="12"/>
        <end position="29"/>
    </location>
</feature>
<evidence type="ECO:0000256" key="2">
    <source>
        <dbReference type="ARBA" id="ARBA00001946"/>
    </source>
</evidence>
<dbReference type="GO" id="GO:0004579">
    <property type="term" value="F:dolichyl-diphosphooligosaccharide-protein glycotransferase activity"/>
    <property type="evidence" value="ECO:0007669"/>
    <property type="project" value="UniProtKB-EC"/>
</dbReference>
<feature type="transmembrane region" description="Helical" evidence="17">
    <location>
        <begin position="82"/>
        <end position="101"/>
    </location>
</feature>
<comment type="pathway">
    <text evidence="4">Protein modification; protein glycosylation.</text>
</comment>
<evidence type="ECO:0000256" key="6">
    <source>
        <dbReference type="ARBA" id="ARBA00012605"/>
    </source>
</evidence>
<evidence type="ECO:0000256" key="17">
    <source>
        <dbReference type="SAM" id="Phobius"/>
    </source>
</evidence>
<evidence type="ECO:0000256" key="12">
    <source>
        <dbReference type="ARBA" id="ARBA00022989"/>
    </source>
</evidence>
<accession>A0A7S0KKI5</accession>